<reference evidence="3" key="1">
    <citation type="journal article" date="2007" name="Plant Cell">
        <title>Dothideomycete-plant interactions illuminated by genome sequencing and EST analysis of the wheat pathogen Stagonospora nodorum.</title>
        <authorList>
            <person name="Hane J.K."/>
            <person name="Lowe R.G."/>
            <person name="Solomon P.S."/>
            <person name="Tan K.C."/>
            <person name="Schoch C.L."/>
            <person name="Spatafora J.W."/>
            <person name="Crous P.W."/>
            <person name="Kodira C."/>
            <person name="Birren B.W."/>
            <person name="Galagan J.E."/>
            <person name="Torriani S.F."/>
            <person name="McDonald B.A."/>
            <person name="Oliver R.P."/>
        </authorList>
    </citation>
    <scope>NUCLEOTIDE SEQUENCE [LARGE SCALE GENOMIC DNA]</scope>
    <source>
        <strain evidence="3">SN15 / ATCC MYA-4574 / FGSC 10173</strain>
    </source>
</reference>
<evidence type="ECO:0000256" key="1">
    <source>
        <dbReference type="SAM" id="MobiDB-lite"/>
    </source>
</evidence>
<dbReference type="GeneID" id="5972826"/>
<dbReference type="EMBL" id="CH445332">
    <property type="protein sequence ID" value="EAT86608.1"/>
    <property type="molecule type" value="Genomic_DNA"/>
</dbReference>
<dbReference type="KEGG" id="pno:SNOG_05544"/>
<protein>
    <submittedName>
        <fullName evidence="2">Uncharacterized protein</fullName>
    </submittedName>
</protein>
<name>Q0URS0_PHANO</name>
<dbReference type="Proteomes" id="UP000001055">
    <property type="component" value="Unassembled WGS sequence"/>
</dbReference>
<gene>
    <name evidence="2" type="ORF">SNOG_05544</name>
</gene>
<dbReference type="VEuPathDB" id="FungiDB:JI435_432940"/>
<dbReference type="HOGENOM" id="CLU_2004734_0_0_1"/>
<evidence type="ECO:0000313" key="3">
    <source>
        <dbReference type="Proteomes" id="UP000001055"/>
    </source>
</evidence>
<organism evidence="2 3">
    <name type="scientific">Phaeosphaeria nodorum (strain SN15 / ATCC MYA-4574 / FGSC 10173)</name>
    <name type="common">Glume blotch fungus</name>
    <name type="synonym">Parastagonospora nodorum</name>
    <dbReference type="NCBI Taxonomy" id="321614"/>
    <lineage>
        <taxon>Eukaryota</taxon>
        <taxon>Fungi</taxon>
        <taxon>Dikarya</taxon>
        <taxon>Ascomycota</taxon>
        <taxon>Pezizomycotina</taxon>
        <taxon>Dothideomycetes</taxon>
        <taxon>Pleosporomycetidae</taxon>
        <taxon>Pleosporales</taxon>
        <taxon>Pleosporineae</taxon>
        <taxon>Phaeosphaeriaceae</taxon>
        <taxon>Parastagonospora</taxon>
    </lineage>
</organism>
<sequence length="124" mass="13895">MSDPAAEAPSYKPSIPNSTRDVREWSQSTSNPTFTDSAISTVLSLVPAYEILSQSTAEILHAALTLHAKMEADRVEQIFLHAFAKGGLKDEPYLTLEETKIWMGYLVSGRIDTFKDWPLEMRFS</sequence>
<feature type="compositionally biased region" description="Polar residues" evidence="1">
    <location>
        <begin position="15"/>
        <end position="32"/>
    </location>
</feature>
<proteinExistence type="predicted"/>
<dbReference type="AlphaFoldDB" id="Q0URS0"/>
<dbReference type="InParanoid" id="Q0URS0"/>
<dbReference type="RefSeq" id="XP_001795949.1">
    <property type="nucleotide sequence ID" value="XM_001795897.1"/>
</dbReference>
<evidence type="ECO:0000313" key="2">
    <source>
        <dbReference type="EMBL" id="EAT86608.1"/>
    </source>
</evidence>
<accession>Q0URS0</accession>
<feature type="region of interest" description="Disordered" evidence="1">
    <location>
        <begin position="1"/>
        <end position="32"/>
    </location>
</feature>